<keyword evidence="6 8" id="KW-1133">Transmembrane helix</keyword>
<protein>
    <recommendedName>
        <fullName evidence="8">Probable membrane transporter protein</fullName>
    </recommendedName>
</protein>
<dbReference type="RefSeq" id="WP_167113298.1">
    <property type="nucleotide sequence ID" value="NZ_JAANOU010000001.1"/>
</dbReference>
<feature type="transmembrane region" description="Helical" evidence="8">
    <location>
        <begin position="82"/>
        <end position="101"/>
    </location>
</feature>
<dbReference type="EMBL" id="JAANOU010000001">
    <property type="protein sequence ID" value="NIH79844.1"/>
    <property type="molecule type" value="Genomic_DNA"/>
</dbReference>
<dbReference type="PANTHER" id="PTHR30269">
    <property type="entry name" value="TRANSMEMBRANE PROTEIN YFCA"/>
    <property type="match status" value="1"/>
</dbReference>
<dbReference type="Proteomes" id="UP000754495">
    <property type="component" value="Unassembled WGS sequence"/>
</dbReference>
<sequence>MPAEPLLAPGPWQLVFLVVAGAGAGLTGSIAGLASLVSYPALLAIGVPPVSANVTNTVALMGGAVGAAAGSRPELRGQRKRLLRLCAITAAGGAAGSALLLLTPEGAFASIVPFLIAAASVLLLCSPRPAARAGRGGGLTAGTATGAFLVAVYGGYFGAAAGVVMLALLSAAWPQPLARTNAAKNIVTGAANLVAAVVFAVTGPVLWPAAAALCAGLVAGSFAGPAIVRRLPAAPLRIAIALAGLGLAVALGWQAWA</sequence>
<dbReference type="InterPro" id="IPR002781">
    <property type="entry name" value="TM_pro_TauE-like"/>
</dbReference>
<evidence type="ECO:0000313" key="10">
    <source>
        <dbReference type="Proteomes" id="UP000754495"/>
    </source>
</evidence>
<comment type="caution">
    <text evidence="9">The sequence shown here is derived from an EMBL/GenBank/DDBJ whole genome shotgun (WGS) entry which is preliminary data.</text>
</comment>
<evidence type="ECO:0000256" key="3">
    <source>
        <dbReference type="ARBA" id="ARBA00022448"/>
    </source>
</evidence>
<keyword evidence="7 8" id="KW-0472">Membrane</keyword>
<feature type="transmembrane region" description="Helical" evidence="8">
    <location>
        <begin position="107"/>
        <end position="125"/>
    </location>
</feature>
<keyword evidence="4 8" id="KW-1003">Cell membrane</keyword>
<dbReference type="InterPro" id="IPR052017">
    <property type="entry name" value="TSUP"/>
</dbReference>
<feature type="transmembrane region" description="Helical" evidence="8">
    <location>
        <begin position="234"/>
        <end position="256"/>
    </location>
</feature>
<comment type="subcellular location">
    <subcellularLocation>
        <location evidence="1 8">Cell membrane</location>
        <topology evidence="1 8">Multi-pass membrane protein</topology>
    </subcellularLocation>
</comment>
<dbReference type="Pfam" id="PF01925">
    <property type="entry name" value="TauE"/>
    <property type="match status" value="1"/>
</dbReference>
<name>A0ABX0SW06_9PSEU</name>
<evidence type="ECO:0000313" key="9">
    <source>
        <dbReference type="EMBL" id="NIH79844.1"/>
    </source>
</evidence>
<accession>A0ABX0SW06</accession>
<keyword evidence="10" id="KW-1185">Reference proteome</keyword>
<feature type="transmembrane region" description="Helical" evidence="8">
    <location>
        <begin position="12"/>
        <end position="38"/>
    </location>
</feature>
<evidence type="ECO:0000256" key="5">
    <source>
        <dbReference type="ARBA" id="ARBA00022692"/>
    </source>
</evidence>
<feature type="transmembrane region" description="Helical" evidence="8">
    <location>
        <begin position="146"/>
        <end position="173"/>
    </location>
</feature>
<comment type="similarity">
    <text evidence="2 8">Belongs to the 4-toluene sulfonate uptake permease (TSUP) (TC 2.A.102) family.</text>
</comment>
<evidence type="ECO:0000256" key="1">
    <source>
        <dbReference type="ARBA" id="ARBA00004651"/>
    </source>
</evidence>
<evidence type="ECO:0000256" key="7">
    <source>
        <dbReference type="ARBA" id="ARBA00023136"/>
    </source>
</evidence>
<gene>
    <name evidence="9" type="ORF">FHX46_002374</name>
</gene>
<proteinExistence type="inferred from homology"/>
<keyword evidence="5 8" id="KW-0812">Transmembrane</keyword>
<organism evidence="9 10">
    <name type="scientific">Amycolatopsis viridis</name>
    <dbReference type="NCBI Taxonomy" id="185678"/>
    <lineage>
        <taxon>Bacteria</taxon>
        <taxon>Bacillati</taxon>
        <taxon>Actinomycetota</taxon>
        <taxon>Actinomycetes</taxon>
        <taxon>Pseudonocardiales</taxon>
        <taxon>Pseudonocardiaceae</taxon>
        <taxon>Amycolatopsis</taxon>
    </lineage>
</organism>
<keyword evidence="3" id="KW-0813">Transport</keyword>
<reference evidence="9 10" key="1">
    <citation type="submission" date="2020-03" db="EMBL/GenBank/DDBJ databases">
        <title>Sequencing the genomes of 1000 actinobacteria strains.</title>
        <authorList>
            <person name="Klenk H.-P."/>
        </authorList>
    </citation>
    <scope>NUCLEOTIDE SEQUENCE [LARGE SCALE GENOMIC DNA]</scope>
    <source>
        <strain evidence="9 10">DSM 45668</strain>
    </source>
</reference>
<evidence type="ECO:0000256" key="2">
    <source>
        <dbReference type="ARBA" id="ARBA00009142"/>
    </source>
</evidence>
<dbReference type="PANTHER" id="PTHR30269:SF0">
    <property type="entry name" value="MEMBRANE TRANSPORTER PROTEIN YFCA-RELATED"/>
    <property type="match status" value="1"/>
</dbReference>
<feature type="transmembrane region" description="Helical" evidence="8">
    <location>
        <begin position="193"/>
        <end position="222"/>
    </location>
</feature>
<evidence type="ECO:0000256" key="6">
    <source>
        <dbReference type="ARBA" id="ARBA00022989"/>
    </source>
</evidence>
<evidence type="ECO:0000256" key="4">
    <source>
        <dbReference type="ARBA" id="ARBA00022475"/>
    </source>
</evidence>
<evidence type="ECO:0000256" key="8">
    <source>
        <dbReference type="RuleBase" id="RU363041"/>
    </source>
</evidence>